<dbReference type="EMBL" id="JAHDVG010000476">
    <property type="protein sequence ID" value="KAH1175734.1"/>
    <property type="molecule type" value="Genomic_DNA"/>
</dbReference>
<dbReference type="Proteomes" id="UP000827986">
    <property type="component" value="Unassembled WGS sequence"/>
</dbReference>
<reference evidence="1" key="1">
    <citation type="submission" date="2021-09" db="EMBL/GenBank/DDBJ databases">
        <title>The genome of Mauremys mutica provides insights into the evolution of semi-aquatic lifestyle.</title>
        <authorList>
            <person name="Gong S."/>
            <person name="Gao Y."/>
        </authorList>
    </citation>
    <scope>NUCLEOTIDE SEQUENCE</scope>
    <source>
        <strain evidence="1">MM-2020</strain>
        <tissue evidence="1">Muscle</tissue>
    </source>
</reference>
<dbReference type="AlphaFoldDB" id="A0A9D3X5H6"/>
<keyword evidence="2" id="KW-1185">Reference proteome</keyword>
<comment type="caution">
    <text evidence="1">The sequence shown here is derived from an EMBL/GenBank/DDBJ whole genome shotgun (WGS) entry which is preliminary data.</text>
</comment>
<protein>
    <submittedName>
        <fullName evidence="1">Uncharacterized protein</fullName>
    </submittedName>
</protein>
<organism evidence="1 2">
    <name type="scientific">Mauremys mutica</name>
    <name type="common">yellowpond turtle</name>
    <dbReference type="NCBI Taxonomy" id="74926"/>
    <lineage>
        <taxon>Eukaryota</taxon>
        <taxon>Metazoa</taxon>
        <taxon>Chordata</taxon>
        <taxon>Craniata</taxon>
        <taxon>Vertebrata</taxon>
        <taxon>Euteleostomi</taxon>
        <taxon>Archelosauria</taxon>
        <taxon>Testudinata</taxon>
        <taxon>Testudines</taxon>
        <taxon>Cryptodira</taxon>
        <taxon>Durocryptodira</taxon>
        <taxon>Testudinoidea</taxon>
        <taxon>Geoemydidae</taxon>
        <taxon>Geoemydinae</taxon>
        <taxon>Mauremys</taxon>
    </lineage>
</organism>
<gene>
    <name evidence="1" type="ORF">KIL84_022259</name>
</gene>
<accession>A0A9D3X5H6</accession>
<evidence type="ECO:0000313" key="1">
    <source>
        <dbReference type="EMBL" id="KAH1175734.1"/>
    </source>
</evidence>
<evidence type="ECO:0000313" key="2">
    <source>
        <dbReference type="Proteomes" id="UP000827986"/>
    </source>
</evidence>
<sequence>MRLGPLAAQHGGRFAEMTFRAKPAAQKIANKISCQFKYQAPSWMRLGFARKNRRARTKNTNSATFLLQSFFEALTLKARVGEARAMMGCSKDSSVVLSLGALLTAQWRPLLAIPGISSTWFSAPFLLSHHCSSPPGSWSCSTAGQCDFPFGLRGAAGGRTFKVSLHQQRQAILGPLP</sequence>
<name>A0A9D3X5H6_9SAUR</name>
<proteinExistence type="predicted"/>